<proteinExistence type="predicted"/>
<dbReference type="SMART" id="SM00345">
    <property type="entry name" value="HTH_GNTR"/>
    <property type="match status" value="1"/>
</dbReference>
<protein>
    <submittedName>
        <fullName evidence="5">GntR family transcriptional regulator</fullName>
    </submittedName>
</protein>
<dbReference type="InterPro" id="IPR036390">
    <property type="entry name" value="WH_DNA-bd_sf"/>
</dbReference>
<evidence type="ECO:0000256" key="2">
    <source>
        <dbReference type="ARBA" id="ARBA00023125"/>
    </source>
</evidence>
<keyword evidence="6" id="KW-1185">Reference proteome</keyword>
<feature type="domain" description="HTH gntR-type" evidence="4">
    <location>
        <begin position="24"/>
        <end position="92"/>
    </location>
</feature>
<dbReference type="SUPFAM" id="SSF46785">
    <property type="entry name" value="Winged helix' DNA-binding domain"/>
    <property type="match status" value="1"/>
</dbReference>
<dbReference type="Pfam" id="PF07729">
    <property type="entry name" value="FCD"/>
    <property type="match status" value="1"/>
</dbReference>
<name>A0ABQ1I5H8_9ALTE</name>
<dbReference type="InterPro" id="IPR011711">
    <property type="entry name" value="GntR_C"/>
</dbReference>
<dbReference type="PANTHER" id="PTHR43537:SF5">
    <property type="entry name" value="UXU OPERON TRANSCRIPTIONAL REGULATOR"/>
    <property type="match status" value="1"/>
</dbReference>
<dbReference type="Gene3D" id="1.10.10.10">
    <property type="entry name" value="Winged helix-like DNA-binding domain superfamily/Winged helix DNA-binding domain"/>
    <property type="match status" value="1"/>
</dbReference>
<evidence type="ECO:0000256" key="3">
    <source>
        <dbReference type="ARBA" id="ARBA00023163"/>
    </source>
</evidence>
<dbReference type="CDD" id="cd07377">
    <property type="entry name" value="WHTH_GntR"/>
    <property type="match status" value="1"/>
</dbReference>
<dbReference type="SMART" id="SM00895">
    <property type="entry name" value="FCD"/>
    <property type="match status" value="1"/>
</dbReference>
<dbReference type="PANTHER" id="PTHR43537">
    <property type="entry name" value="TRANSCRIPTIONAL REGULATOR, GNTR FAMILY"/>
    <property type="match status" value="1"/>
</dbReference>
<dbReference type="InterPro" id="IPR000524">
    <property type="entry name" value="Tscrpt_reg_HTH_GntR"/>
</dbReference>
<evidence type="ECO:0000313" key="5">
    <source>
        <dbReference type="EMBL" id="GGB10838.1"/>
    </source>
</evidence>
<dbReference type="Proteomes" id="UP000651977">
    <property type="component" value="Unassembled WGS sequence"/>
</dbReference>
<accession>A0ABQ1I5H8</accession>
<dbReference type="Pfam" id="PF00392">
    <property type="entry name" value="GntR"/>
    <property type="match status" value="1"/>
</dbReference>
<dbReference type="PROSITE" id="PS50949">
    <property type="entry name" value="HTH_GNTR"/>
    <property type="match status" value="1"/>
</dbReference>
<organism evidence="5 6">
    <name type="scientific">Agarivorans gilvus</name>
    <dbReference type="NCBI Taxonomy" id="680279"/>
    <lineage>
        <taxon>Bacteria</taxon>
        <taxon>Pseudomonadati</taxon>
        <taxon>Pseudomonadota</taxon>
        <taxon>Gammaproteobacteria</taxon>
        <taxon>Alteromonadales</taxon>
        <taxon>Alteromonadaceae</taxon>
        <taxon>Agarivorans</taxon>
    </lineage>
</organism>
<keyword evidence="1" id="KW-0805">Transcription regulation</keyword>
<gene>
    <name evidence="5" type="ORF">GCM10007414_25290</name>
</gene>
<evidence type="ECO:0000313" key="6">
    <source>
        <dbReference type="Proteomes" id="UP000651977"/>
    </source>
</evidence>
<evidence type="ECO:0000259" key="4">
    <source>
        <dbReference type="PROSITE" id="PS50949"/>
    </source>
</evidence>
<dbReference type="SUPFAM" id="SSF48008">
    <property type="entry name" value="GntR ligand-binding domain-like"/>
    <property type="match status" value="1"/>
</dbReference>
<evidence type="ECO:0000256" key="1">
    <source>
        <dbReference type="ARBA" id="ARBA00023015"/>
    </source>
</evidence>
<dbReference type="EMBL" id="BMDY01000015">
    <property type="protein sequence ID" value="GGB10838.1"/>
    <property type="molecule type" value="Genomic_DNA"/>
</dbReference>
<dbReference type="Gene3D" id="1.20.120.530">
    <property type="entry name" value="GntR ligand-binding domain-like"/>
    <property type="match status" value="1"/>
</dbReference>
<keyword evidence="3" id="KW-0804">Transcription</keyword>
<comment type="caution">
    <text evidence="5">The sequence shown here is derived from an EMBL/GenBank/DDBJ whole genome shotgun (WGS) entry which is preliminary data.</text>
</comment>
<reference evidence="6" key="1">
    <citation type="journal article" date="2019" name="Int. J. Syst. Evol. Microbiol.">
        <title>The Global Catalogue of Microorganisms (GCM) 10K type strain sequencing project: providing services to taxonomists for standard genome sequencing and annotation.</title>
        <authorList>
            <consortium name="The Broad Institute Genomics Platform"/>
            <consortium name="The Broad Institute Genome Sequencing Center for Infectious Disease"/>
            <person name="Wu L."/>
            <person name="Ma J."/>
        </authorList>
    </citation>
    <scope>NUCLEOTIDE SEQUENCE [LARGE SCALE GENOMIC DNA]</scope>
    <source>
        <strain evidence="6">CGMCC 1.10131</strain>
    </source>
</reference>
<dbReference type="PRINTS" id="PR00035">
    <property type="entry name" value="HTHGNTR"/>
</dbReference>
<sequence length="276" mass="32024">MDCSYTNYRLKQKAGYPMKQTETKRRYYEVGLQIEELLFSGVFKAGARLPSERELSERFDTSRATVREAIIMLELKGLVTVRQGAGIFFTETPDSTTNRHILPKSDIGPFELLQARQIIESNIAAFASTQIKFSELRELKQVLAMQESEINGNSDKFEQLDQQFHVLIAESTQNRVLINQAVDMWSHVRTANPLWNELNNQFLHEERLQTLWIDDHKKILLALQKRSPTEARNAVWQHIENSKQELLRLSNLENTDADTDDFFFAVEFDTDFAHPE</sequence>
<keyword evidence="2" id="KW-0238">DNA-binding</keyword>
<dbReference type="InterPro" id="IPR036388">
    <property type="entry name" value="WH-like_DNA-bd_sf"/>
</dbReference>
<dbReference type="InterPro" id="IPR008920">
    <property type="entry name" value="TF_FadR/GntR_C"/>
</dbReference>